<dbReference type="AlphaFoldDB" id="A0A914EKE5"/>
<sequence length="71" mass="7335">MRFFAFFFIAVLLVGGIDGGKLEIEAKVDPICCLGTLNCISYCVLNGCQSGVCGEGTLCDATCTCSGCPGK</sequence>
<proteinExistence type="predicted"/>
<reference evidence="3" key="1">
    <citation type="submission" date="2022-11" db="UniProtKB">
        <authorList>
            <consortium name="WormBaseParasite"/>
        </authorList>
    </citation>
    <scope>IDENTIFICATION</scope>
</reference>
<dbReference type="WBParaSite" id="ACRNAN_scaffold8992.g20657.t1">
    <property type="protein sequence ID" value="ACRNAN_scaffold8992.g20657.t1"/>
    <property type="gene ID" value="ACRNAN_scaffold8992.g20657"/>
</dbReference>
<organism evidence="2 3">
    <name type="scientific">Acrobeloides nanus</name>
    <dbReference type="NCBI Taxonomy" id="290746"/>
    <lineage>
        <taxon>Eukaryota</taxon>
        <taxon>Metazoa</taxon>
        <taxon>Ecdysozoa</taxon>
        <taxon>Nematoda</taxon>
        <taxon>Chromadorea</taxon>
        <taxon>Rhabditida</taxon>
        <taxon>Tylenchina</taxon>
        <taxon>Cephalobomorpha</taxon>
        <taxon>Cephaloboidea</taxon>
        <taxon>Cephalobidae</taxon>
        <taxon>Acrobeloides</taxon>
    </lineage>
</organism>
<dbReference type="Proteomes" id="UP000887540">
    <property type="component" value="Unplaced"/>
</dbReference>
<feature type="signal peptide" evidence="1">
    <location>
        <begin position="1"/>
        <end position="19"/>
    </location>
</feature>
<keyword evidence="2" id="KW-1185">Reference proteome</keyword>
<evidence type="ECO:0000313" key="3">
    <source>
        <dbReference type="WBParaSite" id="ACRNAN_scaffold8992.g20657.t1"/>
    </source>
</evidence>
<keyword evidence="1" id="KW-0732">Signal</keyword>
<name>A0A914EKE5_9BILA</name>
<protein>
    <submittedName>
        <fullName evidence="3">Uncharacterized protein</fullName>
    </submittedName>
</protein>
<accession>A0A914EKE5</accession>
<evidence type="ECO:0000313" key="2">
    <source>
        <dbReference type="Proteomes" id="UP000887540"/>
    </source>
</evidence>
<feature type="chain" id="PRO_5037915638" evidence="1">
    <location>
        <begin position="20"/>
        <end position="71"/>
    </location>
</feature>
<evidence type="ECO:0000256" key="1">
    <source>
        <dbReference type="SAM" id="SignalP"/>
    </source>
</evidence>